<organism evidence="1 2">
    <name type="scientific">Fusarium duplospermum</name>
    <dbReference type="NCBI Taxonomy" id="1325734"/>
    <lineage>
        <taxon>Eukaryota</taxon>
        <taxon>Fungi</taxon>
        <taxon>Dikarya</taxon>
        <taxon>Ascomycota</taxon>
        <taxon>Pezizomycotina</taxon>
        <taxon>Sordariomycetes</taxon>
        <taxon>Hypocreomycetidae</taxon>
        <taxon>Hypocreales</taxon>
        <taxon>Nectriaceae</taxon>
        <taxon>Fusarium</taxon>
        <taxon>Fusarium solani species complex</taxon>
    </lineage>
</organism>
<name>A0A428QFK7_9HYPO</name>
<evidence type="ECO:0000313" key="2">
    <source>
        <dbReference type="Proteomes" id="UP000288168"/>
    </source>
</evidence>
<protein>
    <submittedName>
        <fullName evidence="1">Uncharacterized protein</fullName>
    </submittedName>
</protein>
<reference evidence="1 2" key="1">
    <citation type="submission" date="2017-06" db="EMBL/GenBank/DDBJ databases">
        <title>Comparative genomic analysis of Ambrosia Fusariam Clade fungi.</title>
        <authorList>
            <person name="Stajich J.E."/>
            <person name="Carrillo J."/>
            <person name="Kijimoto T."/>
            <person name="Eskalen A."/>
            <person name="O'Donnell K."/>
            <person name="Kasson M."/>
        </authorList>
    </citation>
    <scope>NUCLEOTIDE SEQUENCE [LARGE SCALE GENOMIC DNA]</scope>
    <source>
        <strain evidence="1 2">NRRL62584</strain>
    </source>
</reference>
<dbReference type="EMBL" id="NKCI01000035">
    <property type="protein sequence ID" value="RSL64055.1"/>
    <property type="molecule type" value="Genomic_DNA"/>
</dbReference>
<comment type="caution">
    <text evidence="1">The sequence shown here is derived from an EMBL/GenBank/DDBJ whole genome shotgun (WGS) entry which is preliminary data.</text>
</comment>
<keyword evidence="2" id="KW-1185">Reference proteome</keyword>
<accession>A0A428QFK7</accession>
<dbReference type="Proteomes" id="UP000288168">
    <property type="component" value="Unassembled WGS sequence"/>
</dbReference>
<sequence length="68" mass="7826">MNEEINERRPDDTLDLLLIVEAQILPEATNSPHCTSQRCTPTYHKNLPLLVYEPRATRPTNPFLYGAF</sequence>
<proteinExistence type="predicted"/>
<gene>
    <name evidence="1" type="ORF">CEP54_004923</name>
</gene>
<dbReference type="AlphaFoldDB" id="A0A428QFK7"/>
<evidence type="ECO:0000313" key="1">
    <source>
        <dbReference type="EMBL" id="RSL64055.1"/>
    </source>
</evidence>